<dbReference type="EMBL" id="BSDR01000001">
    <property type="protein sequence ID" value="GLI34880.1"/>
    <property type="molecule type" value="Genomic_DNA"/>
</dbReference>
<dbReference type="InterPro" id="IPR021228">
    <property type="entry name" value="BrxD"/>
</dbReference>
<evidence type="ECO:0000313" key="2">
    <source>
        <dbReference type="Proteomes" id="UP001144372"/>
    </source>
</evidence>
<keyword evidence="2" id="KW-1185">Reference proteome</keyword>
<reference evidence="1" key="1">
    <citation type="submission" date="2022-12" db="EMBL/GenBank/DDBJ databases">
        <title>Reference genome sequencing for broad-spectrum identification of bacterial and archaeal isolates by mass spectrometry.</title>
        <authorList>
            <person name="Sekiguchi Y."/>
            <person name="Tourlousse D.M."/>
        </authorList>
    </citation>
    <scope>NUCLEOTIDE SEQUENCE</scope>
    <source>
        <strain evidence="1">ASRB1</strain>
    </source>
</reference>
<dbReference type="RefSeq" id="WP_281794334.1">
    <property type="nucleotide sequence ID" value="NZ_BSDR01000001.1"/>
</dbReference>
<dbReference type="Proteomes" id="UP001144372">
    <property type="component" value="Unassembled WGS sequence"/>
</dbReference>
<evidence type="ECO:0000313" key="1">
    <source>
        <dbReference type="EMBL" id="GLI34880.1"/>
    </source>
</evidence>
<organism evidence="1 2">
    <name type="scientific">Desulforhabdus amnigena</name>
    <dbReference type="NCBI Taxonomy" id="40218"/>
    <lineage>
        <taxon>Bacteria</taxon>
        <taxon>Pseudomonadati</taxon>
        <taxon>Thermodesulfobacteriota</taxon>
        <taxon>Syntrophobacteria</taxon>
        <taxon>Syntrophobacterales</taxon>
        <taxon>Syntrophobacteraceae</taxon>
        <taxon>Desulforhabdus</taxon>
    </lineage>
</organism>
<comment type="caution">
    <text evidence="1">The sequence shown here is derived from an EMBL/GenBank/DDBJ whole genome shotgun (WGS) entry which is preliminary data.</text>
</comment>
<protein>
    <submittedName>
        <fullName evidence="1">Uncharacterized protein</fullName>
    </submittedName>
</protein>
<sequence>MIPKEQIDALKPFQARAIIEELRKGSVPMDYVSFFTVGRENWLTFIEDDLDHYIAEGGAKVRFINGDYGDGKTHFMSVIRHMALEKGFAVSFVVLTREVPMQKFEIVYREIVKQLRVPAGSGTGGSLKVEEAGIRSLLNAWADSLALGMALEEGPSLQEKLLLTGEELRALPGMEANFANGIMSLLENRLTPPQEGEMEEERLQKREVLYQWFEGGKVAKKDLKPFQIFESLNKTNSKRFLGSLMAFLKYLGYKGLILLLDELETVVAQSTSVRNAAYENVRLLIDNTEQARHLHIFFSIIPDVILSEKGFKSYDALWSRVRSIGESKRLNYRSILIDLHKTPLETSELIELGLALRRIHEISYRWEAKEIVKENLIEQICMHQKQMGLLSEVRLFIKQVIRILDMAEQGEAPDETLDLTEQILTSRREMEQEKMEQLQPRWDT</sequence>
<dbReference type="AlphaFoldDB" id="A0A9W6FU25"/>
<proteinExistence type="predicted"/>
<dbReference type="Pfam" id="PF10923">
    <property type="entry name" value="BrxC_BrxD"/>
    <property type="match status" value="1"/>
</dbReference>
<accession>A0A9W6FU25</accession>
<gene>
    <name evidence="1" type="ORF">DAMNIGENAA_23130</name>
</gene>
<name>A0A9W6FU25_9BACT</name>